<dbReference type="InterPro" id="IPR027469">
    <property type="entry name" value="Cation_efflux_TMD_sf"/>
</dbReference>
<feature type="transmembrane region" description="Helical" evidence="22">
    <location>
        <begin position="21"/>
        <end position="42"/>
    </location>
</feature>
<evidence type="ECO:0000256" key="10">
    <source>
        <dbReference type="ARBA" id="ARBA00022833"/>
    </source>
</evidence>
<keyword evidence="9" id="KW-0479">Metal-binding</keyword>
<evidence type="ECO:0000256" key="18">
    <source>
        <dbReference type="ARBA" id="ARBA00042038"/>
    </source>
</evidence>
<evidence type="ECO:0000256" key="15">
    <source>
        <dbReference type="ARBA" id="ARBA00023136"/>
    </source>
</evidence>
<keyword evidence="7" id="KW-0050">Antiport</keyword>
<evidence type="ECO:0000256" key="1">
    <source>
        <dbReference type="ARBA" id="ARBA00004166"/>
    </source>
</evidence>
<dbReference type="EMBL" id="CAJPWZ010000191">
    <property type="protein sequence ID" value="CAG2187917.1"/>
    <property type="molecule type" value="Genomic_DNA"/>
</dbReference>
<dbReference type="Gene3D" id="1.20.1510.10">
    <property type="entry name" value="Cation efflux protein transmembrane domain"/>
    <property type="match status" value="2"/>
</dbReference>
<organism evidence="24 25">
    <name type="scientific">Mytilus edulis</name>
    <name type="common">Blue mussel</name>
    <dbReference type="NCBI Taxonomy" id="6550"/>
    <lineage>
        <taxon>Eukaryota</taxon>
        <taxon>Metazoa</taxon>
        <taxon>Spiralia</taxon>
        <taxon>Lophotrochozoa</taxon>
        <taxon>Mollusca</taxon>
        <taxon>Bivalvia</taxon>
        <taxon>Autobranchia</taxon>
        <taxon>Pteriomorphia</taxon>
        <taxon>Mytilida</taxon>
        <taxon>Mytiloidea</taxon>
        <taxon>Mytilidae</taxon>
        <taxon>Mytilinae</taxon>
        <taxon>Mytilus</taxon>
    </lineage>
</organism>
<name>A0A8S3PXU9_MYTED</name>
<dbReference type="GO" id="GO:0005385">
    <property type="term" value="F:zinc ion transmembrane transporter activity"/>
    <property type="evidence" value="ECO:0007669"/>
    <property type="project" value="InterPro"/>
</dbReference>
<evidence type="ECO:0000256" key="2">
    <source>
        <dbReference type="ARBA" id="ARBA00004205"/>
    </source>
</evidence>
<keyword evidence="10" id="KW-0862">Zinc</keyword>
<feature type="transmembrane region" description="Helical" evidence="22">
    <location>
        <begin position="196"/>
        <end position="214"/>
    </location>
</feature>
<feature type="transmembrane region" description="Helical" evidence="22">
    <location>
        <begin position="48"/>
        <end position="69"/>
    </location>
</feature>
<evidence type="ECO:0000256" key="17">
    <source>
        <dbReference type="ARBA" id="ARBA00040846"/>
    </source>
</evidence>
<feature type="domain" description="Cation efflux protein transmembrane" evidence="23">
    <location>
        <begin position="406"/>
        <end position="490"/>
    </location>
</feature>
<feature type="transmembrane region" description="Helical" evidence="22">
    <location>
        <begin position="406"/>
        <end position="426"/>
    </location>
</feature>
<dbReference type="GO" id="GO:0012507">
    <property type="term" value="C:ER to Golgi transport vesicle membrane"/>
    <property type="evidence" value="ECO:0007669"/>
    <property type="project" value="UniProtKB-SubCell"/>
</dbReference>
<evidence type="ECO:0000256" key="8">
    <source>
        <dbReference type="ARBA" id="ARBA00022692"/>
    </source>
</evidence>
<dbReference type="GO" id="GO:0032580">
    <property type="term" value="C:Golgi cisterna membrane"/>
    <property type="evidence" value="ECO:0007669"/>
    <property type="project" value="UniProtKB-SubCell"/>
</dbReference>
<feature type="transmembrane region" description="Helical" evidence="22">
    <location>
        <begin position="292"/>
        <end position="310"/>
    </location>
</feature>
<keyword evidence="15 22" id="KW-0472">Membrane</keyword>
<gene>
    <name evidence="24" type="ORF">MEDL_3371</name>
</gene>
<feature type="transmembrane region" description="Helical" evidence="22">
    <location>
        <begin position="330"/>
        <end position="351"/>
    </location>
</feature>
<evidence type="ECO:0000313" key="24">
    <source>
        <dbReference type="EMBL" id="CAG2187917.1"/>
    </source>
</evidence>
<feature type="domain" description="Cation efflux protein transmembrane" evidence="23">
    <location>
        <begin position="503"/>
        <end position="655"/>
    </location>
</feature>
<dbReference type="GO" id="GO:1904257">
    <property type="term" value="P:zinc ion import into Golgi lumen"/>
    <property type="evidence" value="ECO:0007669"/>
    <property type="project" value="TreeGrafter"/>
</dbReference>
<keyword evidence="11" id="KW-0864">Zinc transport</keyword>
<dbReference type="InterPro" id="IPR058533">
    <property type="entry name" value="Cation_efflux_TM"/>
</dbReference>
<evidence type="ECO:0000313" key="25">
    <source>
        <dbReference type="Proteomes" id="UP000683360"/>
    </source>
</evidence>
<feature type="transmembrane region" description="Helical" evidence="22">
    <location>
        <begin position="511"/>
        <end position="531"/>
    </location>
</feature>
<dbReference type="PANTHER" id="PTHR45755">
    <property type="match status" value="1"/>
</dbReference>
<feature type="region of interest" description="Disordered" evidence="21">
    <location>
        <begin position="569"/>
        <end position="588"/>
    </location>
</feature>
<keyword evidence="8 22" id="KW-0812">Transmembrane</keyword>
<feature type="transmembrane region" description="Helical" evidence="22">
    <location>
        <begin position="257"/>
        <end position="280"/>
    </location>
</feature>
<evidence type="ECO:0000256" key="5">
    <source>
        <dbReference type="ARBA" id="ARBA00008873"/>
    </source>
</evidence>
<dbReference type="InterPro" id="IPR045316">
    <property type="entry name" value="Msc2-like"/>
</dbReference>
<dbReference type="Pfam" id="PF01545">
    <property type="entry name" value="Cation_efflux"/>
    <property type="match status" value="2"/>
</dbReference>
<dbReference type="GO" id="GO:0046872">
    <property type="term" value="F:metal ion binding"/>
    <property type="evidence" value="ECO:0007669"/>
    <property type="project" value="UniProtKB-KW"/>
</dbReference>
<comment type="caution">
    <text evidence="24">The sequence shown here is derived from an EMBL/GenBank/DDBJ whole genome shotgun (WGS) entry which is preliminary data.</text>
</comment>
<dbReference type="SUPFAM" id="SSF161111">
    <property type="entry name" value="Cation efflux protein transmembrane domain-like"/>
    <property type="match status" value="2"/>
</dbReference>
<evidence type="ECO:0000256" key="9">
    <source>
        <dbReference type="ARBA" id="ARBA00022723"/>
    </source>
</evidence>
<dbReference type="GO" id="GO:0015297">
    <property type="term" value="F:antiporter activity"/>
    <property type="evidence" value="ECO:0007669"/>
    <property type="project" value="UniProtKB-KW"/>
</dbReference>
<feature type="transmembrane region" description="Helical" evidence="22">
    <location>
        <begin position="432"/>
        <end position="453"/>
    </location>
</feature>
<evidence type="ECO:0000256" key="19">
    <source>
        <dbReference type="ARBA" id="ARBA00042217"/>
    </source>
</evidence>
<feature type="transmembrane region" description="Helical" evidence="22">
    <location>
        <begin position="90"/>
        <end position="107"/>
    </location>
</feature>
<feature type="transmembrane region" description="Helical" evidence="22">
    <location>
        <begin position="543"/>
        <end position="562"/>
    </location>
</feature>
<feature type="compositionally biased region" description="Gly residues" evidence="21">
    <location>
        <begin position="578"/>
        <end position="588"/>
    </location>
</feature>
<feature type="transmembrane region" description="Helical" evidence="22">
    <location>
        <begin position="473"/>
        <end position="491"/>
    </location>
</feature>
<keyword evidence="12 22" id="KW-1133">Transmembrane helix</keyword>
<evidence type="ECO:0000256" key="21">
    <source>
        <dbReference type="SAM" id="MobiDB-lite"/>
    </source>
</evidence>
<evidence type="ECO:0000256" key="22">
    <source>
        <dbReference type="SAM" id="Phobius"/>
    </source>
</evidence>
<evidence type="ECO:0000256" key="4">
    <source>
        <dbReference type="ARBA" id="ARBA00004638"/>
    </source>
</evidence>
<feature type="transmembrane region" description="Helical" evidence="22">
    <location>
        <begin position="226"/>
        <end position="245"/>
    </location>
</feature>
<protein>
    <recommendedName>
        <fullName evidence="17">Proton-coupled zinc antiporter SLC30A5</fullName>
    </recommendedName>
    <alternativeName>
        <fullName evidence="19">Solute carrier family 30 member 5</fullName>
    </alternativeName>
    <alternativeName>
        <fullName evidence="18">Zinc transporter 5</fullName>
    </alternativeName>
</protein>
<comment type="catalytic activity">
    <reaction evidence="20">
        <text>Zn(2+)(in) + 2 H(+)(out) = Zn(2+)(out) + 2 H(+)(in)</text>
        <dbReference type="Rhea" id="RHEA:72627"/>
        <dbReference type="ChEBI" id="CHEBI:15378"/>
        <dbReference type="ChEBI" id="CHEBI:29105"/>
    </reaction>
</comment>
<keyword evidence="25" id="KW-1185">Reference proteome</keyword>
<evidence type="ECO:0000256" key="13">
    <source>
        <dbReference type="ARBA" id="ARBA00023034"/>
    </source>
</evidence>
<comment type="subcellular location">
    <subcellularLocation>
        <location evidence="3">Cytoplasmic vesicle</location>
        <location evidence="3">COPII-coated vesicle membrane</location>
        <topology evidence="3">Multi-pass membrane protein</topology>
    </subcellularLocation>
    <subcellularLocation>
        <location evidence="4">Cytoplasmic vesicle</location>
        <location evidence="4">Secretory vesicle membrane</location>
        <topology evidence="4">Multi-pass membrane protein</topology>
    </subcellularLocation>
    <subcellularLocation>
        <location evidence="2">Golgi apparatus</location>
        <location evidence="2">Golgi stack membrane</location>
        <topology evidence="2">Multi-pass membrane protein</topology>
    </subcellularLocation>
    <subcellularLocation>
        <location evidence="1">Golgi apparatus</location>
        <location evidence="1">trans-Golgi network membrane</location>
        <topology evidence="1">Multi-pass membrane protein</topology>
    </subcellularLocation>
</comment>
<dbReference type="PANTHER" id="PTHR45755:SF1">
    <property type="entry name" value="PROTON-COUPLED ZINC ANTIPORTER SLC30A5"/>
    <property type="match status" value="1"/>
</dbReference>
<sequence>MVESYGSGLPKHAIYNTSSSWMKYVIILAVSKFLRAAGLFLSYDLLKIIPVVQFLFIIKTGSSLPLLILQKPFSSSKRLSKSQWFRIGKHAVFGAFLSLLWLFGLTLCGPFRTILLFEHSDLVIISGASALFTANGGGPAKRSFLFLIAILTLLLFDHDEEHSHHDHDGNHKHSNVFTHVFYHIINSIGWSDHKGGVVLLSLTLFLQIGYNSASKKLSVDVGGSKRLHAMSTFIQAFIMFPWAMFIAMTKESDIDSWLYLLFPLFLVILFVLVIDFYIEAVVINHLQPPKTAVYGAYAIFLSALFLALTWNHPLVSKITTIKEIITNDHVLSGGVVFSLAVFMLATNMLAWPSKGTKGGSFIGYSATGLPLYSFTGDAISKTTHSVVTILKNGLKQIYEESDSRRIFYFLCINLCFTFVELVYGVWTNSLGLISDGFHMLFDCSALVMGLYAAIMSRWKATRIFSYGYDRVEVLSGFINGLFILFIFVGMTESRSVIRIYKWYDRVEVLSGFINGLFLVVIGIFVFTEGLSRLFHPPEIHTERLFAVSVMGLLVNLIGIVAFRGAHGHSHGGGHGHSHGGGGHGHSHGGGHNTNMEGVFLHILADTLGSVGVIISTVLIENFGWNIADPICSLFIATMILLSVLPLLKETSMILLLRSPSEEDSGINEVLQKVLNIEGILAYREPHFWQHTADKIYGTVHIHVVPDASEQKIIAYVTNLFKEININTVTVQVEKETYYFHLSGLGANCDSYNDFGNSKFFQNGQAIKDI</sequence>
<dbReference type="AlphaFoldDB" id="A0A8S3PXU9"/>
<evidence type="ECO:0000256" key="14">
    <source>
        <dbReference type="ARBA" id="ARBA00023065"/>
    </source>
</evidence>
<evidence type="ECO:0000256" key="20">
    <source>
        <dbReference type="ARBA" id="ARBA00048349"/>
    </source>
</evidence>
<feature type="transmembrane region" description="Helical" evidence="22">
    <location>
        <begin position="598"/>
        <end position="619"/>
    </location>
</feature>
<evidence type="ECO:0000256" key="7">
    <source>
        <dbReference type="ARBA" id="ARBA00022449"/>
    </source>
</evidence>
<reference evidence="24" key="1">
    <citation type="submission" date="2021-03" db="EMBL/GenBank/DDBJ databases">
        <authorList>
            <person name="Bekaert M."/>
        </authorList>
    </citation>
    <scope>NUCLEOTIDE SEQUENCE</scope>
</reference>
<feature type="transmembrane region" description="Helical" evidence="22">
    <location>
        <begin position="626"/>
        <end position="647"/>
    </location>
</feature>
<evidence type="ECO:0000256" key="16">
    <source>
        <dbReference type="ARBA" id="ARBA00038531"/>
    </source>
</evidence>
<dbReference type="NCBIfam" id="TIGR01297">
    <property type="entry name" value="CDF"/>
    <property type="match status" value="2"/>
</dbReference>
<evidence type="ECO:0000256" key="11">
    <source>
        <dbReference type="ARBA" id="ARBA00022906"/>
    </source>
</evidence>
<evidence type="ECO:0000256" key="6">
    <source>
        <dbReference type="ARBA" id="ARBA00022448"/>
    </source>
</evidence>
<comment type="subunit">
    <text evidence="16">Heterodimer with SLC30A6/ZNT6; form a functional zinc ion transmembrane transporter.</text>
</comment>
<proteinExistence type="inferred from homology"/>
<comment type="similarity">
    <text evidence="5">Belongs to the cation diffusion facilitator (CDF) transporter (TC 2.A.4) family. SLC30A subfamily.</text>
</comment>
<dbReference type="GO" id="GO:0006882">
    <property type="term" value="P:intracellular zinc ion homeostasis"/>
    <property type="evidence" value="ECO:0007669"/>
    <property type="project" value="InterPro"/>
</dbReference>
<evidence type="ECO:0000256" key="3">
    <source>
        <dbReference type="ARBA" id="ARBA00004557"/>
    </source>
</evidence>
<evidence type="ECO:0000259" key="23">
    <source>
        <dbReference type="Pfam" id="PF01545"/>
    </source>
</evidence>
<keyword evidence="14" id="KW-0406">Ion transport</keyword>
<dbReference type="OrthoDB" id="78669at2759"/>
<evidence type="ECO:0000256" key="12">
    <source>
        <dbReference type="ARBA" id="ARBA00022989"/>
    </source>
</evidence>
<keyword evidence="6" id="KW-0813">Transport</keyword>
<accession>A0A8S3PXU9</accession>
<dbReference type="InterPro" id="IPR002524">
    <property type="entry name" value="Cation_efflux"/>
</dbReference>
<dbReference type="Proteomes" id="UP000683360">
    <property type="component" value="Unassembled WGS sequence"/>
</dbReference>
<keyword evidence="13" id="KW-0333">Golgi apparatus</keyword>